<dbReference type="RefSeq" id="WP_226695164.1">
    <property type="nucleotide sequence ID" value="NZ_JAJAPX010000002.1"/>
</dbReference>
<sequence>MKSNLIYSFAIASVFMLFNACSGASSSDDEGDETSEASTLVLNTSLFSSYSRTSEFELVDCTLSDGTETKCYKVSYTNSPEAWGPGCPEYVGEVGGLGVWDGNTNPGLRALDDELWADFATDGYDIINDDGSINIQIPAGGPGSGFIDAGSGINGSCLDANLNDLTITYYIPAYPVKTTRASTTTTLEYWGVSLDGFPYAEQPPGAASAVGAAIPALDPCGGHPQPDGPYHYHLIPQVVNHLLDQEGVTSVSCTNIEQTSSEVVGYARDGFAIYGYEDYDGSTPTDLDDCNGHTHVTDEFPEGIYHYHITNEDVPNILPCTYGATVASNSFSTYE</sequence>
<accession>A0A9X1L410</accession>
<proteinExistence type="predicted"/>
<evidence type="ECO:0000313" key="3">
    <source>
        <dbReference type="EMBL" id="MCB4807712.1"/>
    </source>
</evidence>
<feature type="chain" id="PRO_5040866915" evidence="1">
    <location>
        <begin position="28"/>
        <end position="335"/>
    </location>
</feature>
<evidence type="ECO:0000256" key="1">
    <source>
        <dbReference type="SAM" id="SignalP"/>
    </source>
</evidence>
<dbReference type="Proteomes" id="UP001139286">
    <property type="component" value="Unassembled WGS sequence"/>
</dbReference>
<dbReference type="EMBL" id="JAJAPX010000002">
    <property type="protein sequence ID" value="MCB4807712.1"/>
    <property type="molecule type" value="Genomic_DNA"/>
</dbReference>
<reference evidence="3" key="1">
    <citation type="submission" date="2021-10" db="EMBL/GenBank/DDBJ databases">
        <title>Tamlana sargassums sp. nov., and Tamlana laminarinivorans sp. nov., two new bacteria isolated from the brown alga.</title>
        <authorList>
            <person name="Li J."/>
        </authorList>
    </citation>
    <scope>NUCLEOTIDE SEQUENCE</scope>
    <source>
        <strain evidence="3">62-3</strain>
    </source>
</reference>
<feature type="domain" description="YHYH" evidence="2">
    <location>
        <begin position="168"/>
        <end position="279"/>
    </location>
</feature>
<dbReference type="PANTHER" id="PTHR30289">
    <property type="entry name" value="UNCHARACTERIZED PROTEIN YBCL-RELATED"/>
    <property type="match status" value="1"/>
</dbReference>
<name>A0A9X1L410_9FLAO</name>
<dbReference type="InterPro" id="IPR025924">
    <property type="entry name" value="YHYH_dom"/>
</dbReference>
<dbReference type="Pfam" id="PF14240">
    <property type="entry name" value="YHYH"/>
    <property type="match status" value="2"/>
</dbReference>
<feature type="signal peptide" evidence="1">
    <location>
        <begin position="1"/>
        <end position="27"/>
    </location>
</feature>
<protein>
    <submittedName>
        <fullName evidence="3">YHYH protein</fullName>
    </submittedName>
</protein>
<dbReference type="AlphaFoldDB" id="A0A9X1L410"/>
<dbReference type="PANTHER" id="PTHR30289:SF8">
    <property type="entry name" value="YHYH DOMAIN-CONTAINING PROTEIN"/>
    <property type="match status" value="1"/>
</dbReference>
<comment type="caution">
    <text evidence="3">The sequence shown here is derived from an EMBL/GenBank/DDBJ whole genome shotgun (WGS) entry which is preliminary data.</text>
</comment>
<feature type="domain" description="YHYH" evidence="2">
    <location>
        <begin position="284"/>
        <end position="323"/>
    </location>
</feature>
<organism evidence="3 4">
    <name type="scientific">Neotamlana sargassicola</name>
    <dbReference type="NCBI Taxonomy" id="2883125"/>
    <lineage>
        <taxon>Bacteria</taxon>
        <taxon>Pseudomonadati</taxon>
        <taxon>Bacteroidota</taxon>
        <taxon>Flavobacteriia</taxon>
        <taxon>Flavobacteriales</taxon>
        <taxon>Flavobacteriaceae</taxon>
        <taxon>Neotamlana</taxon>
    </lineage>
</organism>
<gene>
    <name evidence="3" type="ORF">LG651_05575</name>
</gene>
<evidence type="ECO:0000259" key="2">
    <source>
        <dbReference type="Pfam" id="PF14240"/>
    </source>
</evidence>
<keyword evidence="4" id="KW-1185">Reference proteome</keyword>
<keyword evidence="1" id="KW-0732">Signal</keyword>
<evidence type="ECO:0000313" key="4">
    <source>
        <dbReference type="Proteomes" id="UP001139286"/>
    </source>
</evidence>